<protein>
    <recommendedName>
        <fullName evidence="2">Heterokaryon incompatibility domain-containing protein</fullName>
    </recommendedName>
</protein>
<feature type="domain" description="Heterokaryon incompatibility" evidence="2">
    <location>
        <begin position="177"/>
        <end position="320"/>
    </location>
</feature>
<evidence type="ECO:0000256" key="1">
    <source>
        <dbReference type="SAM" id="MobiDB-lite"/>
    </source>
</evidence>
<evidence type="ECO:0000313" key="3">
    <source>
        <dbReference type="EMBL" id="KAF2135187.1"/>
    </source>
</evidence>
<gene>
    <name evidence="3" type="ORF">K452DRAFT_314180</name>
</gene>
<dbReference type="Proteomes" id="UP000799438">
    <property type="component" value="Unassembled WGS sequence"/>
</dbReference>
<accession>A0A6A6AWK7</accession>
<dbReference type="OrthoDB" id="3801316at2759"/>
<dbReference type="AlphaFoldDB" id="A0A6A6AWK7"/>
<dbReference type="PANTHER" id="PTHR33112">
    <property type="entry name" value="DOMAIN PROTEIN, PUTATIVE-RELATED"/>
    <property type="match status" value="1"/>
</dbReference>
<dbReference type="Pfam" id="PF06985">
    <property type="entry name" value="HET"/>
    <property type="match status" value="1"/>
</dbReference>
<keyword evidence="4" id="KW-1185">Reference proteome</keyword>
<dbReference type="EMBL" id="ML995639">
    <property type="protein sequence ID" value="KAF2135187.1"/>
    <property type="molecule type" value="Genomic_DNA"/>
</dbReference>
<reference evidence="3" key="1">
    <citation type="journal article" date="2020" name="Stud. Mycol.">
        <title>101 Dothideomycetes genomes: a test case for predicting lifestyles and emergence of pathogens.</title>
        <authorList>
            <person name="Haridas S."/>
            <person name="Albert R."/>
            <person name="Binder M."/>
            <person name="Bloem J."/>
            <person name="Labutti K."/>
            <person name="Salamov A."/>
            <person name="Andreopoulos B."/>
            <person name="Baker S."/>
            <person name="Barry K."/>
            <person name="Bills G."/>
            <person name="Bluhm B."/>
            <person name="Cannon C."/>
            <person name="Castanera R."/>
            <person name="Culley D."/>
            <person name="Daum C."/>
            <person name="Ezra D."/>
            <person name="Gonzalez J."/>
            <person name="Henrissat B."/>
            <person name="Kuo A."/>
            <person name="Liang C."/>
            <person name="Lipzen A."/>
            <person name="Lutzoni F."/>
            <person name="Magnuson J."/>
            <person name="Mondo S."/>
            <person name="Nolan M."/>
            <person name="Ohm R."/>
            <person name="Pangilinan J."/>
            <person name="Park H.-J."/>
            <person name="Ramirez L."/>
            <person name="Alfaro M."/>
            <person name="Sun H."/>
            <person name="Tritt A."/>
            <person name="Yoshinaga Y."/>
            <person name="Zwiers L.-H."/>
            <person name="Turgeon B."/>
            <person name="Goodwin S."/>
            <person name="Spatafora J."/>
            <person name="Crous P."/>
            <person name="Grigoriev I."/>
        </authorList>
    </citation>
    <scope>NUCLEOTIDE SEQUENCE</scope>
    <source>
        <strain evidence="3">CBS 121167</strain>
    </source>
</reference>
<feature type="region of interest" description="Disordered" evidence="1">
    <location>
        <begin position="522"/>
        <end position="548"/>
    </location>
</feature>
<dbReference type="GeneID" id="54301227"/>
<proteinExistence type="predicted"/>
<name>A0A6A6AWK7_9PEZI</name>
<evidence type="ECO:0000313" key="4">
    <source>
        <dbReference type="Proteomes" id="UP000799438"/>
    </source>
</evidence>
<evidence type="ECO:0000259" key="2">
    <source>
        <dbReference type="Pfam" id="PF06985"/>
    </source>
</evidence>
<dbReference type="RefSeq" id="XP_033390906.1">
    <property type="nucleotide sequence ID" value="XM_033543730.1"/>
</dbReference>
<dbReference type="PANTHER" id="PTHR33112:SF8">
    <property type="entry name" value="HETEROKARYON INCOMPATIBILITY DOMAIN-CONTAINING PROTEIN"/>
    <property type="match status" value="1"/>
</dbReference>
<sequence length="727" mass="82066">MCSLMWLIIRKSNSSLLESAMKHNKELITHDDHTYNKDANIDNEAISNKRLGLSIELSSKPSLSGTASLILMFRIRYSPAMKPAYHETIEEKLLLFTNLVPDSTKDPRIATDPRLERSGKFALMRKWLSKIPSPGPESPKFLPTRLLHVLGPDRLELIHTAEHFPLTWGFNRRAVRYVALSHKWGASQHFTTTVSTMSERCSGISIRKDLPATFRDAVEVVSQLGYSYLWIDALCIIQDDEQDWAKESGKMADVYGNAHFTIAVHCARDDTEGFLDRSMAKRTAVEFQGPDSTYYICRPANLEADVTDSQLCRRGWVLQERFLASNTIHFTEGQIYLETMHGTEAEDGPLSHHRPLMSDTANRLERSGARTILRVKNAPVAPRRKFFAPSAAPELCQLLRVPSQKYGTPTTDNTFLRTETPADWLDLITMYSNCSLTKEKDKLIALSGMAQRIHEKTGATYCAGLWHDRISEGLLWLRESTPLSTPSSPRAPSWSWAAYDGPIQFATDERSLSKTSDPFGITGPGRQHRWTQPSSPPPFSPAEPHHRPSASRCLTTKCEFIKVRDPFDLDGKDQHAWLSGPGHLELRLETTALESVQLSTSTTEIGPGPRRNIPWNLKSRLPVLKPKRFVPVRTLALRREGGERAETVVGWVSLDMEDGVGLWDARAGSRRLHGFCFASICFYQRAREGIFLVRVNESPDLYRRIGYGEVLDDSPASRWRLKNISLV</sequence>
<organism evidence="3 4">
    <name type="scientific">Aplosporella prunicola CBS 121167</name>
    <dbReference type="NCBI Taxonomy" id="1176127"/>
    <lineage>
        <taxon>Eukaryota</taxon>
        <taxon>Fungi</taxon>
        <taxon>Dikarya</taxon>
        <taxon>Ascomycota</taxon>
        <taxon>Pezizomycotina</taxon>
        <taxon>Dothideomycetes</taxon>
        <taxon>Dothideomycetes incertae sedis</taxon>
        <taxon>Botryosphaeriales</taxon>
        <taxon>Aplosporellaceae</taxon>
        <taxon>Aplosporella</taxon>
    </lineage>
</organism>
<dbReference type="InterPro" id="IPR010730">
    <property type="entry name" value="HET"/>
</dbReference>